<dbReference type="Proteomes" id="UP000000305">
    <property type="component" value="Unassembled WGS sequence"/>
</dbReference>
<proteinExistence type="predicted"/>
<dbReference type="KEGG" id="dpx:DAPPUDRAFT_309491"/>
<dbReference type="HOGENOM" id="CLU_2429259_0_0_1"/>
<dbReference type="AlphaFoldDB" id="E9FRM6"/>
<dbReference type="EMBL" id="GL732523">
    <property type="protein sequence ID" value="EFX89876.1"/>
    <property type="molecule type" value="Genomic_DNA"/>
</dbReference>
<evidence type="ECO:0000313" key="1">
    <source>
        <dbReference type="EMBL" id="EFX89876.1"/>
    </source>
</evidence>
<sequence>MSGENGKDRYFFRFTGSQIRRLPFDLPATISDDTVNLAIERHSVFLPYKHESIAVRLVGSQTHVVSSLKDITTTFSYRELGHNYISVFLPG</sequence>
<gene>
    <name evidence="1" type="ORF">DAPPUDRAFT_309491</name>
</gene>
<keyword evidence="2" id="KW-1185">Reference proteome</keyword>
<reference evidence="1 2" key="1">
    <citation type="journal article" date="2011" name="Science">
        <title>The ecoresponsive genome of Daphnia pulex.</title>
        <authorList>
            <person name="Colbourne J.K."/>
            <person name="Pfrender M.E."/>
            <person name="Gilbert D."/>
            <person name="Thomas W.K."/>
            <person name="Tucker A."/>
            <person name="Oakley T.H."/>
            <person name="Tokishita S."/>
            <person name="Aerts A."/>
            <person name="Arnold G.J."/>
            <person name="Basu M.K."/>
            <person name="Bauer D.J."/>
            <person name="Caceres C.E."/>
            <person name="Carmel L."/>
            <person name="Casola C."/>
            <person name="Choi J.H."/>
            <person name="Detter J.C."/>
            <person name="Dong Q."/>
            <person name="Dusheyko S."/>
            <person name="Eads B.D."/>
            <person name="Frohlich T."/>
            <person name="Geiler-Samerotte K.A."/>
            <person name="Gerlach D."/>
            <person name="Hatcher P."/>
            <person name="Jogdeo S."/>
            <person name="Krijgsveld J."/>
            <person name="Kriventseva E.V."/>
            <person name="Kultz D."/>
            <person name="Laforsch C."/>
            <person name="Lindquist E."/>
            <person name="Lopez J."/>
            <person name="Manak J.R."/>
            <person name="Muller J."/>
            <person name="Pangilinan J."/>
            <person name="Patwardhan R.P."/>
            <person name="Pitluck S."/>
            <person name="Pritham E.J."/>
            <person name="Rechtsteiner A."/>
            <person name="Rho M."/>
            <person name="Rogozin I.B."/>
            <person name="Sakarya O."/>
            <person name="Salamov A."/>
            <person name="Schaack S."/>
            <person name="Shapiro H."/>
            <person name="Shiga Y."/>
            <person name="Skalitzky C."/>
            <person name="Smith Z."/>
            <person name="Souvorov A."/>
            <person name="Sung W."/>
            <person name="Tang Z."/>
            <person name="Tsuchiya D."/>
            <person name="Tu H."/>
            <person name="Vos H."/>
            <person name="Wang M."/>
            <person name="Wolf Y.I."/>
            <person name="Yamagata H."/>
            <person name="Yamada T."/>
            <person name="Ye Y."/>
            <person name="Shaw J.R."/>
            <person name="Andrews J."/>
            <person name="Crease T.J."/>
            <person name="Tang H."/>
            <person name="Lucas S.M."/>
            <person name="Robertson H.M."/>
            <person name="Bork P."/>
            <person name="Koonin E.V."/>
            <person name="Zdobnov E.M."/>
            <person name="Grigoriev I.V."/>
            <person name="Lynch M."/>
            <person name="Boore J.L."/>
        </authorList>
    </citation>
    <scope>NUCLEOTIDE SEQUENCE [LARGE SCALE GENOMIC DNA]</scope>
</reference>
<protein>
    <submittedName>
        <fullName evidence="1">Uncharacterized protein</fullName>
    </submittedName>
</protein>
<accession>E9FRM6</accession>
<evidence type="ECO:0000313" key="2">
    <source>
        <dbReference type="Proteomes" id="UP000000305"/>
    </source>
</evidence>
<dbReference type="InParanoid" id="E9FRM6"/>
<name>E9FRM6_DAPPU</name>
<organism evidence="1 2">
    <name type="scientific">Daphnia pulex</name>
    <name type="common">Water flea</name>
    <dbReference type="NCBI Taxonomy" id="6669"/>
    <lineage>
        <taxon>Eukaryota</taxon>
        <taxon>Metazoa</taxon>
        <taxon>Ecdysozoa</taxon>
        <taxon>Arthropoda</taxon>
        <taxon>Crustacea</taxon>
        <taxon>Branchiopoda</taxon>
        <taxon>Diplostraca</taxon>
        <taxon>Cladocera</taxon>
        <taxon>Anomopoda</taxon>
        <taxon>Daphniidae</taxon>
        <taxon>Daphnia</taxon>
    </lineage>
</organism>